<dbReference type="InterPro" id="IPR003593">
    <property type="entry name" value="AAA+_ATPase"/>
</dbReference>
<dbReference type="Pfam" id="PF00005">
    <property type="entry name" value="ABC_tran"/>
    <property type="match status" value="1"/>
</dbReference>
<dbReference type="InterPro" id="IPR008995">
    <property type="entry name" value="Mo/tungstate-bd_C_term_dom"/>
</dbReference>
<dbReference type="Pfam" id="PF03459">
    <property type="entry name" value="TOBE"/>
    <property type="match status" value="1"/>
</dbReference>
<dbReference type="GO" id="GO:0005524">
    <property type="term" value="F:ATP binding"/>
    <property type="evidence" value="ECO:0007669"/>
    <property type="project" value="UniProtKB-KW"/>
</dbReference>
<evidence type="ECO:0000256" key="2">
    <source>
        <dbReference type="ARBA" id="ARBA00022741"/>
    </source>
</evidence>
<dbReference type="PROSITE" id="PS50893">
    <property type="entry name" value="ABC_TRANSPORTER_2"/>
    <property type="match status" value="1"/>
</dbReference>
<protein>
    <submittedName>
        <fullName evidence="5">ABC transporter ATP-binding protein</fullName>
    </submittedName>
</protein>
<organism evidence="5 6">
    <name type="scientific">Natronomicrosphaera hydrolytica</name>
    <dbReference type="NCBI Taxonomy" id="3242702"/>
    <lineage>
        <taxon>Bacteria</taxon>
        <taxon>Pseudomonadati</taxon>
        <taxon>Planctomycetota</taxon>
        <taxon>Phycisphaerae</taxon>
        <taxon>Phycisphaerales</taxon>
        <taxon>Phycisphaeraceae</taxon>
        <taxon>Natronomicrosphaera</taxon>
    </lineage>
</organism>
<dbReference type="Gene3D" id="3.40.50.300">
    <property type="entry name" value="P-loop containing nucleotide triphosphate hydrolases"/>
    <property type="match status" value="1"/>
</dbReference>
<evidence type="ECO:0000313" key="6">
    <source>
        <dbReference type="Proteomes" id="UP001575105"/>
    </source>
</evidence>
<dbReference type="PANTHER" id="PTHR43875">
    <property type="entry name" value="MALTODEXTRIN IMPORT ATP-BINDING PROTEIN MSMX"/>
    <property type="match status" value="1"/>
</dbReference>
<dbReference type="InterPro" id="IPR015855">
    <property type="entry name" value="ABC_transpr_MalK-like"/>
</dbReference>
<dbReference type="NCBIfam" id="NF008653">
    <property type="entry name" value="PRK11650.1"/>
    <property type="match status" value="1"/>
</dbReference>
<dbReference type="PANTHER" id="PTHR43875:SF1">
    <property type="entry name" value="OSMOPROTECTIVE COMPOUNDS UPTAKE ATP-BINDING PROTEIN GGTA"/>
    <property type="match status" value="1"/>
</dbReference>
<dbReference type="SUPFAM" id="SSF50331">
    <property type="entry name" value="MOP-like"/>
    <property type="match status" value="1"/>
</dbReference>
<dbReference type="CDD" id="cd03301">
    <property type="entry name" value="ABC_MalK_N"/>
    <property type="match status" value="1"/>
</dbReference>
<dbReference type="SUPFAM" id="SSF52540">
    <property type="entry name" value="P-loop containing nucleoside triphosphate hydrolases"/>
    <property type="match status" value="1"/>
</dbReference>
<evidence type="ECO:0000313" key="5">
    <source>
        <dbReference type="EMBL" id="MFA9479941.1"/>
    </source>
</evidence>
<dbReference type="EMBL" id="JBGUBD010000013">
    <property type="protein sequence ID" value="MFA9479941.1"/>
    <property type="molecule type" value="Genomic_DNA"/>
</dbReference>
<gene>
    <name evidence="5" type="ORF">ACERK3_16780</name>
</gene>
<dbReference type="Gene3D" id="2.40.50.140">
    <property type="entry name" value="Nucleic acid-binding proteins"/>
    <property type="match status" value="1"/>
</dbReference>
<keyword evidence="3 5" id="KW-0067">ATP-binding</keyword>
<evidence type="ECO:0000256" key="1">
    <source>
        <dbReference type="ARBA" id="ARBA00022448"/>
    </source>
</evidence>
<dbReference type="SMART" id="SM00382">
    <property type="entry name" value="AAA"/>
    <property type="match status" value="1"/>
</dbReference>
<comment type="caution">
    <text evidence="5">The sequence shown here is derived from an EMBL/GenBank/DDBJ whole genome shotgun (WGS) entry which is preliminary data.</text>
</comment>
<evidence type="ECO:0000259" key="4">
    <source>
        <dbReference type="PROSITE" id="PS50893"/>
    </source>
</evidence>
<dbReference type="InterPro" id="IPR003439">
    <property type="entry name" value="ABC_transporter-like_ATP-bd"/>
</dbReference>
<dbReference type="InterPro" id="IPR040582">
    <property type="entry name" value="OB_MalK-like"/>
</dbReference>
<dbReference type="Proteomes" id="UP001575105">
    <property type="component" value="Unassembled WGS sequence"/>
</dbReference>
<evidence type="ECO:0000256" key="3">
    <source>
        <dbReference type="ARBA" id="ARBA00022840"/>
    </source>
</evidence>
<accession>A0ABV4U8L9</accession>
<dbReference type="InterPro" id="IPR017871">
    <property type="entry name" value="ABC_transporter-like_CS"/>
</dbReference>
<keyword evidence="6" id="KW-1185">Reference proteome</keyword>
<dbReference type="Gene3D" id="2.40.50.100">
    <property type="match status" value="1"/>
</dbReference>
<dbReference type="InterPro" id="IPR005116">
    <property type="entry name" value="Transp-assoc_OB_typ1"/>
</dbReference>
<feature type="domain" description="ABC transporter" evidence="4">
    <location>
        <begin position="4"/>
        <end position="235"/>
    </location>
</feature>
<reference evidence="5 6" key="1">
    <citation type="submission" date="2024-08" db="EMBL/GenBank/DDBJ databases">
        <title>Whole-genome sequencing of halo(alkali)philic microorganisms from hypersaline lakes.</title>
        <authorList>
            <person name="Sorokin D.Y."/>
            <person name="Merkel A.Y."/>
            <person name="Messina E."/>
            <person name="Yakimov M."/>
        </authorList>
    </citation>
    <scope>NUCLEOTIDE SEQUENCE [LARGE SCALE GENOMIC DNA]</scope>
    <source>
        <strain evidence="5 6">AB-hyl4</strain>
    </source>
</reference>
<dbReference type="PROSITE" id="PS00211">
    <property type="entry name" value="ABC_TRANSPORTER_1"/>
    <property type="match status" value="1"/>
</dbReference>
<keyword evidence="2" id="KW-0547">Nucleotide-binding</keyword>
<keyword evidence="1" id="KW-0813">Transport</keyword>
<dbReference type="InterPro" id="IPR027417">
    <property type="entry name" value="P-loop_NTPase"/>
</dbReference>
<name>A0ABV4U8L9_9BACT</name>
<dbReference type="InterPro" id="IPR047641">
    <property type="entry name" value="ABC_transpr_MalK/UgpC-like"/>
</dbReference>
<dbReference type="RefSeq" id="WP_425346867.1">
    <property type="nucleotide sequence ID" value="NZ_JBGUBD010000013.1"/>
</dbReference>
<dbReference type="InterPro" id="IPR012340">
    <property type="entry name" value="NA-bd_OB-fold"/>
</dbReference>
<proteinExistence type="predicted"/>
<sequence length="381" mass="41735">MAEVVLDRISKVYPGDVKAVDSISMTIPDGRFVVLVGPSGCGKSTTLRMIAGLEEITEGEVRIGDRVVNDVAPKNRDIAMVFQNYALYPHMSVYKNMAFGLKLRKFPKAEIERRVRDASAILGLDDYLDRKPKALSGGQRQRVAVGRAIVRDPACFLFDEPLSNLDAKLRVEMRAELKRLHHRLKTTTVYVTHDQEEAMTLGDIVVVMDGGIIQQADGPLNIYHYPANRFVAGFLGMPPMNFLEGELKQEGDDTWFVGESGKIKLNAEKAECLAGRIGQPVVLGVRPESLHLRASEKANSPDQQLAGTLSVVEPLGSAMDLFVMTANKQRLVARVSAERLEADDQQVTLYVDMSGVHVFEPGPHGENLTLKASEPAAVAGG</sequence>
<dbReference type="Pfam" id="PF17912">
    <property type="entry name" value="OB_MalK"/>
    <property type="match status" value="1"/>
</dbReference>